<dbReference type="Proteomes" id="UP000192277">
    <property type="component" value="Unassembled WGS sequence"/>
</dbReference>
<dbReference type="InterPro" id="IPR011051">
    <property type="entry name" value="RmlC_Cupin_sf"/>
</dbReference>
<evidence type="ECO:0000259" key="1">
    <source>
        <dbReference type="Pfam" id="PF07883"/>
    </source>
</evidence>
<name>A0ABX3NX41_9BACT</name>
<dbReference type="CDD" id="cd02215">
    <property type="entry name" value="cupin_QDO_N_C"/>
    <property type="match status" value="1"/>
</dbReference>
<dbReference type="PANTHER" id="PTHR36440:SF1">
    <property type="entry name" value="PUTATIVE (AFU_ORTHOLOGUE AFUA_8G07350)-RELATED"/>
    <property type="match status" value="1"/>
</dbReference>
<dbReference type="InterPro" id="IPR053146">
    <property type="entry name" value="QDO-like"/>
</dbReference>
<dbReference type="Pfam" id="PF07883">
    <property type="entry name" value="Cupin_2"/>
    <property type="match status" value="1"/>
</dbReference>
<dbReference type="RefSeq" id="WP_014217354.1">
    <property type="nucleotide sequence ID" value="NZ_LWBO01000019.1"/>
</dbReference>
<dbReference type="Gene3D" id="2.60.120.10">
    <property type="entry name" value="Jelly Rolls"/>
    <property type="match status" value="1"/>
</dbReference>
<evidence type="ECO:0000313" key="2">
    <source>
        <dbReference type="EMBL" id="OQP45478.1"/>
    </source>
</evidence>
<evidence type="ECO:0000313" key="3">
    <source>
        <dbReference type="Proteomes" id="UP000192277"/>
    </source>
</evidence>
<protein>
    <recommendedName>
        <fullName evidence="1">Cupin type-2 domain-containing protein</fullName>
    </recommendedName>
</protein>
<gene>
    <name evidence="2" type="ORF">A4D02_32990</name>
</gene>
<organism evidence="2 3">
    <name type="scientific">Niastella koreensis</name>
    <dbReference type="NCBI Taxonomy" id="354356"/>
    <lineage>
        <taxon>Bacteria</taxon>
        <taxon>Pseudomonadati</taxon>
        <taxon>Bacteroidota</taxon>
        <taxon>Chitinophagia</taxon>
        <taxon>Chitinophagales</taxon>
        <taxon>Chitinophagaceae</taxon>
        <taxon>Niastella</taxon>
    </lineage>
</organism>
<comment type="caution">
    <text evidence="2">The sequence shown here is derived from an EMBL/GenBank/DDBJ whole genome shotgun (WGS) entry which is preliminary data.</text>
</comment>
<proteinExistence type="predicted"/>
<accession>A0ABX3NX41</accession>
<dbReference type="EMBL" id="LWBO01000019">
    <property type="protein sequence ID" value="OQP45478.1"/>
    <property type="molecule type" value="Genomic_DNA"/>
</dbReference>
<dbReference type="PANTHER" id="PTHR36440">
    <property type="entry name" value="PUTATIVE (AFU_ORTHOLOGUE AFUA_8G07350)-RELATED"/>
    <property type="match status" value="1"/>
</dbReference>
<dbReference type="SUPFAM" id="SSF51182">
    <property type="entry name" value="RmlC-like cupins"/>
    <property type="match status" value="1"/>
</dbReference>
<sequence>MELPIPVNTAEHRLNRTRYYMGGYWTFLATGADTNGQFSLIEMNLRAGFEPPLHTHTYEDESFHVLEGELTVNCGDQEQVLKAGDFIHLPKGISHSFKVNGEQAKVLLHFVPAGLENMFQELSQKADKLEFPLPPQGPPPAEWLQKLAVLQQQFGITNIDNKKIKAN</sequence>
<keyword evidence="3" id="KW-1185">Reference proteome</keyword>
<dbReference type="InterPro" id="IPR013096">
    <property type="entry name" value="Cupin_2"/>
</dbReference>
<reference evidence="2 3" key="1">
    <citation type="submission" date="2016-04" db="EMBL/GenBank/DDBJ databases">
        <authorList>
            <person name="Chen L."/>
            <person name="Zhuang W."/>
            <person name="Wang G."/>
        </authorList>
    </citation>
    <scope>NUCLEOTIDE SEQUENCE [LARGE SCALE GENOMIC DNA]</scope>
    <source>
        <strain evidence="3">GR20</strain>
    </source>
</reference>
<feature type="domain" description="Cupin type-2" evidence="1">
    <location>
        <begin position="43"/>
        <end position="108"/>
    </location>
</feature>
<dbReference type="InterPro" id="IPR014710">
    <property type="entry name" value="RmlC-like_jellyroll"/>
</dbReference>